<sequence>MEKVQYDVLVIGASNAGGMAAATAAEKGAKVLVIDKSRNTNFLYRETIASIHSKVQKEAGVEIDKNELVNYLSTFAQGNVDERLLNTWADHSSETVDWIDEKVLRPHGAYMQATADAYYETERNRAFSTGNEVTAEHGQYWHMGYGANQALMQKWNPWGLKTNVYNDSHRDDGSGILAALEIGAAKDEEPASIVFNRGAVPVGTNAKDFYETSLTPPDYPGYLWLAFYPMLKVNLEGECFFNESAPYQFQMNAAAKQPGYLSAMIWTEATMTDESLG</sequence>
<evidence type="ECO:0000313" key="6">
    <source>
        <dbReference type="EMBL" id="KRL76241.1"/>
    </source>
</evidence>
<keyword evidence="3" id="KW-0274">FAD</keyword>
<dbReference type="GO" id="GO:0033765">
    <property type="term" value="F:steroid dehydrogenase activity, acting on the CH-CH group of donors"/>
    <property type="evidence" value="ECO:0007669"/>
    <property type="project" value="UniProtKB-ARBA"/>
</dbReference>
<comment type="cofactor">
    <cofactor evidence="1">
        <name>FAD</name>
        <dbReference type="ChEBI" id="CHEBI:57692"/>
    </cofactor>
</comment>
<reference evidence="6 7" key="1">
    <citation type="journal article" date="2015" name="Genome Announc.">
        <title>Expanding the biotechnology potential of lactobacilli through comparative genomics of 213 strains and associated genera.</title>
        <authorList>
            <person name="Sun Z."/>
            <person name="Harris H.M."/>
            <person name="McCann A."/>
            <person name="Guo C."/>
            <person name="Argimon S."/>
            <person name="Zhang W."/>
            <person name="Yang X."/>
            <person name="Jeffery I.B."/>
            <person name="Cooney J.C."/>
            <person name="Kagawa T.F."/>
            <person name="Liu W."/>
            <person name="Song Y."/>
            <person name="Salvetti E."/>
            <person name="Wrobel A."/>
            <person name="Rasinkangas P."/>
            <person name="Parkhill J."/>
            <person name="Rea M.C."/>
            <person name="O'Sullivan O."/>
            <person name="Ritari J."/>
            <person name="Douillard F.P."/>
            <person name="Paul Ross R."/>
            <person name="Yang R."/>
            <person name="Briner A.E."/>
            <person name="Felis G.E."/>
            <person name="de Vos W.M."/>
            <person name="Barrangou R."/>
            <person name="Klaenhammer T.R."/>
            <person name="Caufield P.W."/>
            <person name="Cui Y."/>
            <person name="Zhang H."/>
            <person name="O'Toole P.W."/>
        </authorList>
    </citation>
    <scope>NUCLEOTIDE SEQUENCE [LARGE SCALE GENOMIC DNA]</scope>
    <source>
        <strain evidence="6 7">DSM 15833</strain>
    </source>
</reference>
<evidence type="ECO:0000256" key="1">
    <source>
        <dbReference type="ARBA" id="ARBA00001974"/>
    </source>
</evidence>
<dbReference type="RefSeq" id="WP_056986959.1">
    <property type="nucleotide sequence ID" value="NZ_AZFH01000202.1"/>
</dbReference>
<dbReference type="STRING" id="1423740.FC36_GL001954"/>
<keyword evidence="4" id="KW-0560">Oxidoreductase</keyword>
<evidence type="ECO:0000256" key="4">
    <source>
        <dbReference type="ARBA" id="ARBA00023002"/>
    </source>
</evidence>
<evidence type="ECO:0000256" key="2">
    <source>
        <dbReference type="ARBA" id="ARBA00022630"/>
    </source>
</evidence>
<dbReference type="PATRIC" id="fig|1423740.3.peg.2119"/>
<dbReference type="Proteomes" id="UP000051048">
    <property type="component" value="Unassembled WGS sequence"/>
</dbReference>
<accession>A0A0R1T4K0</accession>
<dbReference type="InterPro" id="IPR027477">
    <property type="entry name" value="Succ_DH/fumarate_Rdtase_cat_sf"/>
</dbReference>
<dbReference type="InterPro" id="IPR003953">
    <property type="entry name" value="FAD-dep_OxRdtase_2_FAD-bd"/>
</dbReference>
<name>A0A0R1T4K0_9LACO</name>
<gene>
    <name evidence="6" type="ORF">FC36_GL001954</name>
</gene>
<proteinExistence type="predicted"/>
<dbReference type="SUPFAM" id="SSF56425">
    <property type="entry name" value="Succinate dehydrogenase/fumarate reductase flavoprotein, catalytic domain"/>
    <property type="match status" value="1"/>
</dbReference>
<comment type="caution">
    <text evidence="6">The sequence shown here is derived from an EMBL/GenBank/DDBJ whole genome shotgun (WGS) entry which is preliminary data.</text>
</comment>
<dbReference type="InterPro" id="IPR050315">
    <property type="entry name" value="FAD-oxidoreductase_2"/>
</dbReference>
<keyword evidence="2" id="KW-0285">Flavoprotein</keyword>
<dbReference type="PANTHER" id="PTHR43400">
    <property type="entry name" value="FUMARATE REDUCTASE"/>
    <property type="match status" value="1"/>
</dbReference>
<dbReference type="InterPro" id="IPR036188">
    <property type="entry name" value="FAD/NAD-bd_sf"/>
</dbReference>
<dbReference type="Gene3D" id="3.90.700.10">
    <property type="entry name" value="Succinate dehydrogenase/fumarate reductase flavoprotein, catalytic domain"/>
    <property type="match status" value="1"/>
</dbReference>
<evidence type="ECO:0000313" key="7">
    <source>
        <dbReference type="Proteomes" id="UP000051048"/>
    </source>
</evidence>
<dbReference type="EMBL" id="AZFH01000202">
    <property type="protein sequence ID" value="KRL76241.1"/>
    <property type="molecule type" value="Genomic_DNA"/>
</dbReference>
<evidence type="ECO:0000259" key="5">
    <source>
        <dbReference type="Pfam" id="PF00890"/>
    </source>
</evidence>
<dbReference type="AlphaFoldDB" id="A0A0R1T4K0"/>
<evidence type="ECO:0000256" key="3">
    <source>
        <dbReference type="ARBA" id="ARBA00022827"/>
    </source>
</evidence>
<feature type="domain" description="FAD-dependent oxidoreductase 2 FAD-binding" evidence="5">
    <location>
        <begin position="7"/>
        <end position="113"/>
    </location>
</feature>
<dbReference type="Pfam" id="PF00890">
    <property type="entry name" value="FAD_binding_2"/>
    <property type="match status" value="1"/>
</dbReference>
<organism evidence="6 7">
    <name type="scientific">Ligilactobacillus equi DSM 15833 = JCM 10991</name>
    <dbReference type="NCBI Taxonomy" id="1423740"/>
    <lineage>
        <taxon>Bacteria</taxon>
        <taxon>Bacillati</taxon>
        <taxon>Bacillota</taxon>
        <taxon>Bacilli</taxon>
        <taxon>Lactobacillales</taxon>
        <taxon>Lactobacillaceae</taxon>
        <taxon>Ligilactobacillus</taxon>
    </lineage>
</organism>
<protein>
    <submittedName>
        <fullName evidence="6">FAD binding domain protein</fullName>
    </submittedName>
</protein>
<dbReference type="SUPFAM" id="SSF51905">
    <property type="entry name" value="FAD/NAD(P)-binding domain"/>
    <property type="match status" value="1"/>
</dbReference>
<dbReference type="PANTHER" id="PTHR43400:SF7">
    <property type="entry name" value="FAD-DEPENDENT OXIDOREDUCTASE 2 FAD BINDING DOMAIN-CONTAINING PROTEIN"/>
    <property type="match status" value="1"/>
</dbReference>
<dbReference type="Gene3D" id="3.50.50.60">
    <property type="entry name" value="FAD/NAD(P)-binding domain"/>
    <property type="match status" value="2"/>
</dbReference>